<feature type="transmembrane region" description="Helical" evidence="1">
    <location>
        <begin position="382"/>
        <end position="404"/>
    </location>
</feature>
<feature type="transmembrane region" description="Helical" evidence="1">
    <location>
        <begin position="191"/>
        <end position="212"/>
    </location>
</feature>
<evidence type="ECO:0000313" key="3">
    <source>
        <dbReference type="Proteomes" id="UP001434337"/>
    </source>
</evidence>
<dbReference type="SUPFAM" id="SSF103473">
    <property type="entry name" value="MFS general substrate transporter"/>
    <property type="match status" value="1"/>
</dbReference>
<feature type="transmembrane region" description="Helical" evidence="1">
    <location>
        <begin position="52"/>
        <end position="71"/>
    </location>
</feature>
<gene>
    <name evidence="2" type="ORF">PCC79_00990</name>
</gene>
<feature type="transmembrane region" description="Helical" evidence="1">
    <location>
        <begin position="279"/>
        <end position="298"/>
    </location>
</feature>
<evidence type="ECO:0000313" key="2">
    <source>
        <dbReference type="EMBL" id="WZW98815.1"/>
    </source>
</evidence>
<dbReference type="Gene3D" id="1.20.1250.20">
    <property type="entry name" value="MFS general substrate transporter like domains"/>
    <property type="match status" value="2"/>
</dbReference>
<sequence>MKKIRSTTDSLGVEKSVRPGNYLADAFAQVAMNSITGLVGLLVFVYTDKVGMAAGTAGLAIFLAKIVDAFTDLVMGPLVDRTNTRWGKARPWFLWMALPAAVVVPLLFTVPSGASDGTQLAWALGTNILATGVVATALGIPYAVLMVYATKSSQERGSRGLFRAIAGFLAGAVLSIFAVPLSNMLGGDQAAWQKLGIAFGVIAGLASLIVFLGTRERNEVAAESSTEAAPPVREGLLFLLRNPYWVKLLIFGLLANMVWGLGGASGVYWAKWVMGDENIVALLGTVGLLPYVVGFAAIGPLNKRFGLTNVLRWSLVLTVVSFVIRSLAPANLTVVLVGGALGGLGGIAMMVNTIVLVSLIAEWNELKFGHNLAGLNASASNFGGKIGAGVGAAMIGWILAATAYDPSLPAQETPAYLGILAFSMWIPGLLALIQWLLLWRFDLEKIYPGVIAELEERRAAARADAAAVAAE</sequence>
<feature type="transmembrane region" description="Helical" evidence="1">
    <location>
        <begin position="120"/>
        <end position="148"/>
    </location>
</feature>
<feature type="transmembrane region" description="Helical" evidence="1">
    <location>
        <begin position="416"/>
        <end position="438"/>
    </location>
</feature>
<feature type="transmembrane region" description="Helical" evidence="1">
    <location>
        <begin position="160"/>
        <end position="179"/>
    </location>
</feature>
<name>A0ABZ3C7Q2_9ACTN</name>
<protein>
    <submittedName>
        <fullName evidence="2">Glycoside-pentoside-hexuronide (GPH):cation symporter</fullName>
    </submittedName>
</protein>
<feature type="transmembrane region" description="Helical" evidence="1">
    <location>
        <begin position="92"/>
        <end position="114"/>
    </location>
</feature>
<dbReference type="NCBIfam" id="TIGR00792">
    <property type="entry name" value="gph"/>
    <property type="match status" value="1"/>
</dbReference>
<dbReference type="InterPro" id="IPR036259">
    <property type="entry name" value="MFS_trans_sf"/>
</dbReference>
<reference evidence="2 3" key="1">
    <citation type="journal article" date="2023" name="Environ Microbiome">
        <title>A coral-associated actinobacterium mitigates coral bleaching under heat stress.</title>
        <authorList>
            <person name="Li J."/>
            <person name="Zou Y."/>
            <person name="Li Q."/>
            <person name="Zhang J."/>
            <person name="Bourne D.G."/>
            <person name="Lyu Y."/>
            <person name="Liu C."/>
            <person name="Zhang S."/>
        </authorList>
    </citation>
    <scope>NUCLEOTIDE SEQUENCE [LARGE SCALE GENOMIC DNA]</scope>
    <source>
        <strain evidence="2 3">SCSIO 13291</strain>
    </source>
</reference>
<dbReference type="RefSeq" id="WP_232548693.1">
    <property type="nucleotide sequence ID" value="NZ_CP115965.1"/>
</dbReference>
<dbReference type="Proteomes" id="UP001434337">
    <property type="component" value="Chromosome"/>
</dbReference>
<evidence type="ECO:0000256" key="1">
    <source>
        <dbReference type="SAM" id="Phobius"/>
    </source>
</evidence>
<keyword evidence="1" id="KW-1133">Transmembrane helix</keyword>
<keyword evidence="1" id="KW-0472">Membrane</keyword>
<keyword evidence="3" id="KW-1185">Reference proteome</keyword>
<dbReference type="InterPro" id="IPR001927">
    <property type="entry name" value="Na/Gal_symport"/>
</dbReference>
<keyword evidence="1" id="KW-0812">Transmembrane</keyword>
<feature type="transmembrane region" description="Helical" evidence="1">
    <location>
        <begin position="244"/>
        <end position="267"/>
    </location>
</feature>
<feature type="transmembrane region" description="Helical" evidence="1">
    <location>
        <begin position="21"/>
        <end position="46"/>
    </location>
</feature>
<proteinExistence type="predicted"/>
<dbReference type="InterPro" id="IPR039672">
    <property type="entry name" value="MFS_2"/>
</dbReference>
<dbReference type="PANTHER" id="PTHR11328:SF24">
    <property type="entry name" value="MAJOR FACILITATOR SUPERFAMILY (MFS) PROFILE DOMAIN-CONTAINING PROTEIN"/>
    <property type="match status" value="1"/>
</dbReference>
<dbReference type="Pfam" id="PF13347">
    <property type="entry name" value="MFS_2"/>
    <property type="match status" value="1"/>
</dbReference>
<feature type="transmembrane region" description="Helical" evidence="1">
    <location>
        <begin position="334"/>
        <end position="361"/>
    </location>
</feature>
<accession>A0ABZ3C7Q2</accession>
<organism evidence="2 3">
    <name type="scientific">Propioniciclava soli</name>
    <dbReference type="NCBI Taxonomy" id="2775081"/>
    <lineage>
        <taxon>Bacteria</taxon>
        <taxon>Bacillati</taxon>
        <taxon>Actinomycetota</taxon>
        <taxon>Actinomycetes</taxon>
        <taxon>Propionibacteriales</taxon>
        <taxon>Propionibacteriaceae</taxon>
        <taxon>Propioniciclava</taxon>
    </lineage>
</organism>
<feature type="transmembrane region" description="Helical" evidence="1">
    <location>
        <begin position="310"/>
        <end position="328"/>
    </location>
</feature>
<dbReference type="EMBL" id="CP115965">
    <property type="protein sequence ID" value="WZW98815.1"/>
    <property type="molecule type" value="Genomic_DNA"/>
</dbReference>
<dbReference type="PANTHER" id="PTHR11328">
    <property type="entry name" value="MAJOR FACILITATOR SUPERFAMILY DOMAIN-CONTAINING PROTEIN"/>
    <property type="match status" value="1"/>
</dbReference>